<gene>
    <name evidence="1" type="ORF">F0185_00980</name>
</gene>
<organism evidence="1 2">
    <name type="scientific">Massilia rubra</name>
    <dbReference type="NCBI Taxonomy" id="2607910"/>
    <lineage>
        <taxon>Bacteria</taxon>
        <taxon>Pseudomonadati</taxon>
        <taxon>Pseudomonadota</taxon>
        <taxon>Betaproteobacteria</taxon>
        <taxon>Burkholderiales</taxon>
        <taxon>Oxalobacteraceae</taxon>
        <taxon>Telluria group</taxon>
        <taxon>Massilia</taxon>
    </lineage>
</organism>
<proteinExistence type="predicted"/>
<dbReference type="Proteomes" id="UP000785613">
    <property type="component" value="Unassembled WGS sequence"/>
</dbReference>
<evidence type="ECO:0000313" key="2">
    <source>
        <dbReference type="Proteomes" id="UP000785613"/>
    </source>
</evidence>
<reference evidence="1 2" key="1">
    <citation type="submission" date="2019-09" db="EMBL/GenBank/DDBJ databases">
        <title>Taxonomy of Antarctic Massilia spp.: description of Massilia rubra sp. nov., Massilia aquatica sp. nov., Massilia mucilaginosa sp. nov., Massilia frigida sp. nov. isolated from streams, lakes and regoliths.</title>
        <authorList>
            <person name="Holochova P."/>
            <person name="Sedlacek I."/>
            <person name="Kralova S."/>
            <person name="Maslanova I."/>
            <person name="Busse H.-J."/>
            <person name="Stankova E."/>
            <person name="Vrbovska V."/>
            <person name="Kovarovic V."/>
            <person name="Bartak M."/>
            <person name="Svec P."/>
            <person name="Pantucek R."/>
        </authorList>
    </citation>
    <scope>NUCLEOTIDE SEQUENCE [LARGE SCALE GENOMIC DNA]</scope>
    <source>
        <strain evidence="1 2">CCM 8692</strain>
    </source>
</reference>
<accession>A0ABX0LBC0</accession>
<dbReference type="EMBL" id="VUYU01000001">
    <property type="protein sequence ID" value="NHZ32171.1"/>
    <property type="molecule type" value="Genomic_DNA"/>
</dbReference>
<keyword evidence="2" id="KW-1185">Reference proteome</keyword>
<sequence length="68" mass="7533">MSTNELEITTGGLSYKVSDLSPEAQQQVTNLRYVESEIARLNAQLAVYETARGTYKSVLKDLLPKTAQ</sequence>
<comment type="caution">
    <text evidence="1">The sequence shown here is derived from an EMBL/GenBank/DDBJ whole genome shotgun (WGS) entry which is preliminary data.</text>
</comment>
<evidence type="ECO:0000313" key="1">
    <source>
        <dbReference type="EMBL" id="NHZ32171.1"/>
    </source>
</evidence>
<name>A0ABX0LBC0_9BURK</name>
<protein>
    <submittedName>
        <fullName evidence="1">Uncharacterized protein</fullName>
    </submittedName>
</protein>
<dbReference type="RefSeq" id="WP_167220775.1">
    <property type="nucleotide sequence ID" value="NZ_VUYU01000001.1"/>
</dbReference>